<sequence>MIATNEIQVFITTTHAQHLLNGDQNQRSLALNGISIYLSTSLLYCMVGVGQLSTESNPFHLSDEQSYLYCI</sequence>
<keyword evidence="2" id="KW-1185">Reference proteome</keyword>
<reference evidence="1 2" key="2">
    <citation type="journal article" date="2022" name="Mol. Biol. Evol.">
        <title>Comparative Genomics Reveals Insights into the Divergent Evolution of Astigmatic Mites and Household Pest Adaptations.</title>
        <authorList>
            <person name="Xiong Q."/>
            <person name="Wan A.T."/>
            <person name="Liu X."/>
            <person name="Fung C.S."/>
            <person name="Xiao X."/>
            <person name="Malainual N."/>
            <person name="Hou J."/>
            <person name="Wang L."/>
            <person name="Wang M."/>
            <person name="Yang K.Y."/>
            <person name="Cui Y."/>
            <person name="Leung E.L."/>
            <person name="Nong W."/>
            <person name="Shin S.K."/>
            <person name="Au S.W."/>
            <person name="Jeong K.Y."/>
            <person name="Chew F.T."/>
            <person name="Hui J.H."/>
            <person name="Leung T.F."/>
            <person name="Tungtrongchitr A."/>
            <person name="Zhong N."/>
            <person name="Liu Z."/>
            <person name="Tsui S.K."/>
        </authorList>
    </citation>
    <scope>NUCLEOTIDE SEQUENCE [LARGE SCALE GENOMIC DNA]</scope>
    <source>
        <strain evidence="1">Derp</strain>
    </source>
</reference>
<reference evidence="1 2" key="1">
    <citation type="journal article" date="2018" name="J. Allergy Clin. Immunol.">
        <title>High-quality assembly of Dermatophagoides pteronyssinus genome and transcriptome reveals a wide range of novel allergens.</title>
        <authorList>
            <person name="Liu X.Y."/>
            <person name="Yang K.Y."/>
            <person name="Wang M.Q."/>
            <person name="Kwok J.S."/>
            <person name="Zeng X."/>
            <person name="Yang Z."/>
            <person name="Xiao X.J."/>
            <person name="Lau C.P."/>
            <person name="Li Y."/>
            <person name="Huang Z.M."/>
            <person name="Ba J.G."/>
            <person name="Yim A.K."/>
            <person name="Ouyang C.Y."/>
            <person name="Ngai S.M."/>
            <person name="Chan T.F."/>
            <person name="Leung E.L."/>
            <person name="Liu L."/>
            <person name="Liu Z.G."/>
            <person name="Tsui S.K."/>
        </authorList>
    </citation>
    <scope>NUCLEOTIDE SEQUENCE [LARGE SCALE GENOMIC DNA]</scope>
    <source>
        <strain evidence="1">Derp</strain>
    </source>
</reference>
<evidence type="ECO:0000313" key="1">
    <source>
        <dbReference type="EMBL" id="KAH9415032.1"/>
    </source>
</evidence>
<evidence type="ECO:0000313" key="2">
    <source>
        <dbReference type="Proteomes" id="UP000887458"/>
    </source>
</evidence>
<name>A0ABQ8IXW9_DERPT</name>
<protein>
    <submittedName>
        <fullName evidence="1">Uncharacterized protein</fullName>
    </submittedName>
</protein>
<proteinExistence type="predicted"/>
<dbReference type="Proteomes" id="UP000887458">
    <property type="component" value="Unassembled WGS sequence"/>
</dbReference>
<accession>A0ABQ8IXW9</accession>
<dbReference type="EMBL" id="NJHN03000100">
    <property type="protein sequence ID" value="KAH9415032.1"/>
    <property type="molecule type" value="Genomic_DNA"/>
</dbReference>
<gene>
    <name evidence="1" type="ORF">DERP_013501</name>
</gene>
<comment type="caution">
    <text evidence="1">The sequence shown here is derived from an EMBL/GenBank/DDBJ whole genome shotgun (WGS) entry which is preliminary data.</text>
</comment>
<organism evidence="1 2">
    <name type="scientific">Dermatophagoides pteronyssinus</name>
    <name type="common">European house dust mite</name>
    <dbReference type="NCBI Taxonomy" id="6956"/>
    <lineage>
        <taxon>Eukaryota</taxon>
        <taxon>Metazoa</taxon>
        <taxon>Ecdysozoa</taxon>
        <taxon>Arthropoda</taxon>
        <taxon>Chelicerata</taxon>
        <taxon>Arachnida</taxon>
        <taxon>Acari</taxon>
        <taxon>Acariformes</taxon>
        <taxon>Sarcoptiformes</taxon>
        <taxon>Astigmata</taxon>
        <taxon>Psoroptidia</taxon>
        <taxon>Analgoidea</taxon>
        <taxon>Pyroglyphidae</taxon>
        <taxon>Dermatophagoidinae</taxon>
        <taxon>Dermatophagoides</taxon>
    </lineage>
</organism>